<comment type="caution">
    <text evidence="2">The sequence shown here is derived from an EMBL/GenBank/DDBJ whole genome shotgun (WGS) entry which is preliminary data.</text>
</comment>
<dbReference type="Gene3D" id="1.10.10.10">
    <property type="entry name" value="Winged helix-like DNA-binding domain superfamily/Winged helix DNA-binding domain"/>
    <property type="match status" value="1"/>
</dbReference>
<dbReference type="InterPro" id="IPR036390">
    <property type="entry name" value="WH_DNA-bd_sf"/>
</dbReference>
<accession>A0ABT2SQ26</accession>
<organism evidence="2 3">
    <name type="scientific">Muricoprocola aceti</name>
    <dbReference type="NCBI Taxonomy" id="2981772"/>
    <lineage>
        <taxon>Bacteria</taxon>
        <taxon>Bacillati</taxon>
        <taxon>Bacillota</taxon>
        <taxon>Clostridia</taxon>
        <taxon>Lachnospirales</taxon>
        <taxon>Lachnospiraceae</taxon>
        <taxon>Muricoprocola</taxon>
    </lineage>
</organism>
<evidence type="ECO:0000313" key="2">
    <source>
        <dbReference type="EMBL" id="MCU6726586.1"/>
    </source>
</evidence>
<proteinExistence type="predicted"/>
<feature type="compositionally biased region" description="Basic and acidic residues" evidence="1">
    <location>
        <begin position="234"/>
        <end position="254"/>
    </location>
</feature>
<dbReference type="CDD" id="cd00090">
    <property type="entry name" value="HTH_ARSR"/>
    <property type="match status" value="1"/>
</dbReference>
<dbReference type="SUPFAM" id="SSF46785">
    <property type="entry name" value="Winged helix' DNA-binding domain"/>
    <property type="match status" value="1"/>
</dbReference>
<gene>
    <name evidence="2" type="ORF">OCV47_14860</name>
</gene>
<protein>
    <submittedName>
        <fullName evidence="2">Helix-turn-helix domain-containing protein</fullName>
    </submittedName>
</protein>
<dbReference type="Pfam" id="PF13730">
    <property type="entry name" value="HTH_36"/>
    <property type="match status" value="1"/>
</dbReference>
<feature type="region of interest" description="Disordered" evidence="1">
    <location>
        <begin position="227"/>
        <end position="254"/>
    </location>
</feature>
<dbReference type="EMBL" id="JAOQKE010000029">
    <property type="protein sequence ID" value="MCU6726586.1"/>
    <property type="molecule type" value="Genomic_DNA"/>
</dbReference>
<reference evidence="2 3" key="1">
    <citation type="journal article" date="2021" name="ISME Commun">
        <title>Automated analysis of genomic sequences facilitates high-throughput and comprehensive description of bacteria.</title>
        <authorList>
            <person name="Hitch T.C.A."/>
        </authorList>
    </citation>
    <scope>NUCLEOTIDE SEQUENCE [LARGE SCALE GENOMIC DNA]</scope>
    <source>
        <strain evidence="2 3">Sanger_29</strain>
    </source>
</reference>
<dbReference type="Proteomes" id="UP001652338">
    <property type="component" value="Unassembled WGS sequence"/>
</dbReference>
<evidence type="ECO:0000256" key="1">
    <source>
        <dbReference type="SAM" id="MobiDB-lite"/>
    </source>
</evidence>
<evidence type="ECO:0000313" key="3">
    <source>
        <dbReference type="Proteomes" id="UP001652338"/>
    </source>
</evidence>
<sequence>MKKWKGWGIVYQEIMRDRDISPEAKCIYAYLASLAGMKNVCYPSIDTLIYELGMSKNRIAKHMNQLLEKGIVERVREHNGNLYGRNIYRITHGEEMLGEMGGFRPLENEDLENREVENKANNTKSLKTNSLNIKKDIISPIVTLYNQMCPSLPRVTKISDARKKAIQARLNQGYIIDDFRNLFELAESSSFLKGRNDRNWIATFDWLIKDRNMAKVLDNNYQDRKGINISGASDNKDRRPASDRYRGMLKDGDC</sequence>
<dbReference type="InterPro" id="IPR036388">
    <property type="entry name" value="WH-like_DNA-bd_sf"/>
</dbReference>
<keyword evidence="3" id="KW-1185">Reference proteome</keyword>
<name>A0ABT2SQ26_9FIRM</name>
<dbReference type="InterPro" id="IPR011991">
    <property type="entry name" value="ArsR-like_HTH"/>
</dbReference>
<dbReference type="RefSeq" id="WP_262655835.1">
    <property type="nucleotide sequence ID" value="NZ_JAOQKE010000029.1"/>
</dbReference>